<evidence type="ECO:0000313" key="6">
    <source>
        <dbReference type="EMBL" id="GGU00176.1"/>
    </source>
</evidence>
<dbReference type="GO" id="GO:0004795">
    <property type="term" value="F:threonine synthase activity"/>
    <property type="evidence" value="ECO:0007669"/>
    <property type="project" value="UniProtKB-EC"/>
</dbReference>
<dbReference type="KEGG" id="sacd:HS1genome_0436"/>
<dbReference type="EMBL" id="AP018553">
    <property type="protein sequence ID" value="BBD72047.1"/>
    <property type="molecule type" value="Genomic_DNA"/>
</dbReference>
<evidence type="ECO:0000259" key="4">
    <source>
        <dbReference type="Pfam" id="PF00291"/>
    </source>
</evidence>
<dbReference type="GeneID" id="38665940"/>
<dbReference type="InterPro" id="IPR050147">
    <property type="entry name" value="Ser/Thr_Dehydratase"/>
</dbReference>
<gene>
    <name evidence="6" type="ORF">GCM10007116_16850</name>
    <name evidence="5" type="ORF">HS1genome_0436</name>
</gene>
<dbReference type="SUPFAM" id="SSF53686">
    <property type="entry name" value="Tryptophan synthase beta subunit-like PLP-dependent enzymes"/>
    <property type="match status" value="1"/>
</dbReference>
<keyword evidence="7" id="KW-1185">Reference proteome</keyword>
<keyword evidence="2" id="KW-0663">Pyridoxal phosphate</keyword>
<dbReference type="InterPro" id="IPR000634">
    <property type="entry name" value="Ser/Thr_deHydtase_PyrdxlP-BS"/>
</dbReference>
<dbReference type="InterPro" id="IPR036052">
    <property type="entry name" value="TrpB-like_PALP_sf"/>
</dbReference>
<reference evidence="7" key="2">
    <citation type="submission" date="2018-04" db="EMBL/GenBank/DDBJ databases">
        <title>Complete genome sequence of Sulfodiicoccus acidiphilus strain HS-1.</title>
        <authorList>
            <person name="Sakai H.D."/>
            <person name="Kurosawa N."/>
        </authorList>
    </citation>
    <scope>NUCLEOTIDE SEQUENCE [LARGE SCALE GENOMIC DNA]</scope>
    <source>
        <strain evidence="7">HS-1</strain>
    </source>
</reference>
<proteinExistence type="predicted"/>
<dbReference type="GO" id="GO:0004794">
    <property type="term" value="F:threonine deaminase activity"/>
    <property type="evidence" value="ECO:0007669"/>
    <property type="project" value="TreeGrafter"/>
</dbReference>
<protein>
    <submittedName>
        <fullName evidence="5">Threonine synthase</fullName>
        <ecNumber evidence="5">4.2.3.1</ecNumber>
    </submittedName>
</protein>
<reference evidence="5" key="3">
    <citation type="journal article" date="2019" name="BMC Res. Notes">
        <title>Complete genome sequence of the Sulfodiicoccus acidiphilus strain HS-1T, the first crenarchaeon that lacks polB3, isolated from an acidic hot spring in Ohwaku-dani, Hakone, Japan.</title>
        <authorList>
            <person name="Sakai H.D."/>
            <person name="Kurosawa N."/>
        </authorList>
    </citation>
    <scope>NUCLEOTIDE SEQUENCE</scope>
    <source>
        <strain evidence="5">HS-1</strain>
    </source>
</reference>
<dbReference type="EMBL" id="BMQS01000016">
    <property type="protein sequence ID" value="GGU00176.1"/>
    <property type="molecule type" value="Genomic_DNA"/>
</dbReference>
<name>A0A348B1J5_9CREN</name>
<dbReference type="GO" id="GO:0030170">
    <property type="term" value="F:pyridoxal phosphate binding"/>
    <property type="evidence" value="ECO:0007669"/>
    <property type="project" value="InterPro"/>
</dbReference>
<evidence type="ECO:0000256" key="3">
    <source>
        <dbReference type="ARBA" id="ARBA00023239"/>
    </source>
</evidence>
<dbReference type="Pfam" id="PF00291">
    <property type="entry name" value="PALP"/>
    <property type="match status" value="1"/>
</dbReference>
<reference evidence="6" key="1">
    <citation type="journal article" date="2014" name="Int. J. Syst. Evol. Microbiol.">
        <title>Complete genome sequence of Corynebacterium casei LMG S-19264T (=DSM 44701T), isolated from a smear-ripened cheese.</title>
        <authorList>
            <consortium name="US DOE Joint Genome Institute (JGI-PGF)"/>
            <person name="Walter F."/>
            <person name="Albersmeier A."/>
            <person name="Kalinowski J."/>
            <person name="Ruckert C."/>
        </authorList>
    </citation>
    <scope>NUCLEOTIDE SEQUENCE</scope>
    <source>
        <strain evidence="6">JCM 31740</strain>
    </source>
</reference>
<dbReference type="Gene3D" id="3.40.50.1100">
    <property type="match status" value="2"/>
</dbReference>
<keyword evidence="3 5" id="KW-0456">Lyase</keyword>
<dbReference type="PANTHER" id="PTHR48078:SF6">
    <property type="entry name" value="L-THREONINE DEHYDRATASE CATABOLIC TDCB"/>
    <property type="match status" value="1"/>
</dbReference>
<evidence type="ECO:0000313" key="7">
    <source>
        <dbReference type="Proteomes" id="UP000276741"/>
    </source>
</evidence>
<evidence type="ECO:0000256" key="1">
    <source>
        <dbReference type="ARBA" id="ARBA00001933"/>
    </source>
</evidence>
<dbReference type="GO" id="GO:0006567">
    <property type="term" value="P:L-threonine catabolic process"/>
    <property type="evidence" value="ECO:0007669"/>
    <property type="project" value="TreeGrafter"/>
</dbReference>
<dbReference type="AlphaFoldDB" id="A0A348B1J5"/>
<comment type="cofactor">
    <cofactor evidence="1">
        <name>pyridoxal 5'-phosphate</name>
        <dbReference type="ChEBI" id="CHEBI:597326"/>
    </cofactor>
</comment>
<dbReference type="GO" id="GO:0009097">
    <property type="term" value="P:isoleucine biosynthetic process"/>
    <property type="evidence" value="ECO:0007669"/>
    <property type="project" value="TreeGrafter"/>
</dbReference>
<dbReference type="Proteomes" id="UP000616143">
    <property type="component" value="Unassembled WGS sequence"/>
</dbReference>
<dbReference type="GO" id="GO:0006565">
    <property type="term" value="P:L-serine catabolic process"/>
    <property type="evidence" value="ECO:0007669"/>
    <property type="project" value="TreeGrafter"/>
</dbReference>
<feature type="domain" description="Tryptophan synthase beta chain-like PALP" evidence="4">
    <location>
        <begin position="68"/>
        <end position="373"/>
    </location>
</feature>
<dbReference type="Proteomes" id="UP000276741">
    <property type="component" value="Chromosome"/>
</dbReference>
<accession>A0A348B1J5</accession>
<evidence type="ECO:0000313" key="5">
    <source>
        <dbReference type="EMBL" id="BBD72047.1"/>
    </source>
</evidence>
<dbReference type="RefSeq" id="WP_126449338.1">
    <property type="nucleotide sequence ID" value="NZ_AP018553.1"/>
</dbReference>
<reference evidence="6" key="4">
    <citation type="submission" date="2020-09" db="EMBL/GenBank/DDBJ databases">
        <authorList>
            <person name="Sun Q."/>
            <person name="Ohkuma M."/>
        </authorList>
    </citation>
    <scope>NUCLEOTIDE SEQUENCE</scope>
    <source>
        <strain evidence="6">JCM 31740</strain>
    </source>
</reference>
<dbReference type="EC" id="4.2.3.1" evidence="5"/>
<sequence length="405" mass="44254">METGFVKLHCWKCKSEYPLDTLFRCPKCGGILTTVYSPTKIRKRSLSRESMWDFVEALPPVEISKIVTAGEGWTPLRKLERFGAKLGLRNLFAKLETVNPTGSFKDRAASLGVSLAKQWNYRGVFTASSGNAATSVAAYSAIAGTKCAVLVRENVAEQKLLHLLLFSPEVFKVKDLFSSTSKLLEGLKKISLSVPGWRNLFMWAPVNPLLPDAYKTIAYEIFLSVGRPDFVVVPVAGGDLLYGVYKGFKEILEGGDIDQLPRMVAVQSERAAPLVRAVEQKLEFVPETPSKGTLAKAIDVSFGAEHALEAIYDSRGVAVGVKEEMISPSQIEVATSEGIFCELTSATAFEAVRELSEVGKIGKDDVVVVVTTGIGFKDYRVERTQVPLAELEEVIAALKRVTHGS</sequence>
<dbReference type="InterPro" id="IPR001926">
    <property type="entry name" value="TrpB-like_PALP"/>
</dbReference>
<dbReference type="GO" id="GO:0003941">
    <property type="term" value="F:L-serine ammonia-lyase activity"/>
    <property type="evidence" value="ECO:0007669"/>
    <property type="project" value="TreeGrafter"/>
</dbReference>
<organism evidence="5 7">
    <name type="scientific">Sulfodiicoccus acidiphilus</name>
    <dbReference type="NCBI Taxonomy" id="1670455"/>
    <lineage>
        <taxon>Archaea</taxon>
        <taxon>Thermoproteota</taxon>
        <taxon>Thermoprotei</taxon>
        <taxon>Sulfolobales</taxon>
        <taxon>Sulfolobaceae</taxon>
        <taxon>Sulfodiicoccus</taxon>
    </lineage>
</organism>
<dbReference type="PANTHER" id="PTHR48078">
    <property type="entry name" value="THREONINE DEHYDRATASE, MITOCHONDRIAL-RELATED"/>
    <property type="match status" value="1"/>
</dbReference>
<evidence type="ECO:0000256" key="2">
    <source>
        <dbReference type="ARBA" id="ARBA00022898"/>
    </source>
</evidence>
<dbReference type="PROSITE" id="PS00165">
    <property type="entry name" value="DEHYDRATASE_SER_THR"/>
    <property type="match status" value="1"/>
</dbReference>